<evidence type="ECO:0000313" key="3">
    <source>
        <dbReference type="Proteomes" id="UP001589710"/>
    </source>
</evidence>
<organism evidence="2 3">
    <name type="scientific">Streptomyces yanii</name>
    <dbReference type="NCBI Taxonomy" id="78510"/>
    <lineage>
        <taxon>Bacteria</taxon>
        <taxon>Bacillati</taxon>
        <taxon>Actinomycetota</taxon>
        <taxon>Actinomycetes</taxon>
        <taxon>Kitasatosporales</taxon>
        <taxon>Streptomycetaceae</taxon>
        <taxon>Streptomyces</taxon>
    </lineage>
</organism>
<comment type="caution">
    <text evidence="2">The sequence shown here is derived from an EMBL/GenBank/DDBJ whole genome shotgun (WGS) entry which is preliminary data.</text>
</comment>
<dbReference type="EMBL" id="JBHMCG010000008">
    <property type="protein sequence ID" value="MFB9571357.1"/>
    <property type="molecule type" value="Genomic_DNA"/>
</dbReference>
<name>A0ABV5R246_9ACTN</name>
<evidence type="ECO:0000313" key="2">
    <source>
        <dbReference type="EMBL" id="MFB9571357.1"/>
    </source>
</evidence>
<sequence length="63" mass="6666">MFESTMVDFKVTEEYASAMVTVIPVVLLVAAIEINSLTVPVPERPVGTVAVPRTGMGSAVRST</sequence>
<keyword evidence="1" id="KW-0472">Membrane</keyword>
<keyword evidence="1" id="KW-0812">Transmembrane</keyword>
<evidence type="ECO:0000256" key="1">
    <source>
        <dbReference type="SAM" id="Phobius"/>
    </source>
</evidence>
<reference evidence="2 3" key="1">
    <citation type="submission" date="2024-09" db="EMBL/GenBank/DDBJ databases">
        <authorList>
            <person name="Sun Q."/>
            <person name="Mori K."/>
        </authorList>
    </citation>
    <scope>NUCLEOTIDE SEQUENCE [LARGE SCALE GENOMIC DNA]</scope>
    <source>
        <strain evidence="2 3">JCM 3331</strain>
    </source>
</reference>
<dbReference type="RefSeq" id="WP_345510062.1">
    <property type="nucleotide sequence ID" value="NZ_BAAAXD010000006.1"/>
</dbReference>
<gene>
    <name evidence="2" type="ORF">ACFFTL_03095</name>
</gene>
<keyword evidence="3" id="KW-1185">Reference proteome</keyword>
<dbReference type="Proteomes" id="UP001589710">
    <property type="component" value="Unassembled WGS sequence"/>
</dbReference>
<feature type="transmembrane region" description="Helical" evidence="1">
    <location>
        <begin position="15"/>
        <end position="34"/>
    </location>
</feature>
<accession>A0ABV5R246</accession>
<keyword evidence="1" id="KW-1133">Transmembrane helix</keyword>
<proteinExistence type="predicted"/>
<protein>
    <submittedName>
        <fullName evidence="2">Uncharacterized protein</fullName>
    </submittedName>
</protein>